<evidence type="ECO:0000259" key="2">
    <source>
        <dbReference type="PROSITE" id="PS50995"/>
    </source>
</evidence>
<evidence type="ECO:0000313" key="3">
    <source>
        <dbReference type="EMBL" id="MBR7828632.1"/>
    </source>
</evidence>
<protein>
    <submittedName>
        <fullName evidence="3">MarR family transcriptional regulator</fullName>
    </submittedName>
</protein>
<dbReference type="EMBL" id="JAGSOH010000061">
    <property type="protein sequence ID" value="MBR7828632.1"/>
    <property type="molecule type" value="Genomic_DNA"/>
</dbReference>
<dbReference type="GO" id="GO:0006950">
    <property type="term" value="P:response to stress"/>
    <property type="evidence" value="ECO:0007669"/>
    <property type="project" value="TreeGrafter"/>
</dbReference>
<dbReference type="InterPro" id="IPR039422">
    <property type="entry name" value="MarR/SlyA-like"/>
</dbReference>
<proteinExistence type="predicted"/>
<dbReference type="RefSeq" id="WP_212519767.1">
    <property type="nucleotide sequence ID" value="NZ_JAGSOH010000061.1"/>
</dbReference>
<dbReference type="Proteomes" id="UP000676325">
    <property type="component" value="Unassembled WGS sequence"/>
</dbReference>
<dbReference type="PANTHER" id="PTHR33164:SF43">
    <property type="entry name" value="HTH-TYPE TRANSCRIPTIONAL REPRESSOR YETL"/>
    <property type="match status" value="1"/>
</dbReference>
<dbReference type="Gene3D" id="1.10.10.10">
    <property type="entry name" value="Winged helix-like DNA-binding domain superfamily/Winged helix DNA-binding domain"/>
    <property type="match status" value="1"/>
</dbReference>
<dbReference type="Pfam" id="PF12802">
    <property type="entry name" value="MarR_2"/>
    <property type="match status" value="1"/>
</dbReference>
<dbReference type="InterPro" id="IPR000835">
    <property type="entry name" value="HTH_MarR-typ"/>
</dbReference>
<dbReference type="InterPro" id="IPR036388">
    <property type="entry name" value="WH-like_DNA-bd_sf"/>
</dbReference>
<comment type="caution">
    <text evidence="3">The sequence shown here is derived from an EMBL/GenBank/DDBJ whole genome shotgun (WGS) entry which is preliminary data.</text>
</comment>
<dbReference type="PROSITE" id="PS50995">
    <property type="entry name" value="HTH_MARR_2"/>
    <property type="match status" value="1"/>
</dbReference>
<dbReference type="InterPro" id="IPR036390">
    <property type="entry name" value="WH_DNA-bd_sf"/>
</dbReference>
<feature type="domain" description="HTH marR-type" evidence="2">
    <location>
        <begin position="5"/>
        <end position="137"/>
    </location>
</feature>
<dbReference type="PANTHER" id="PTHR33164">
    <property type="entry name" value="TRANSCRIPTIONAL REGULATOR, MARR FAMILY"/>
    <property type="match status" value="1"/>
</dbReference>
<evidence type="ECO:0000313" key="4">
    <source>
        <dbReference type="Proteomes" id="UP000676325"/>
    </source>
</evidence>
<dbReference type="SUPFAM" id="SSF46785">
    <property type="entry name" value="Winged helix' DNA-binding domain"/>
    <property type="match status" value="1"/>
</dbReference>
<keyword evidence="4" id="KW-1185">Reference proteome</keyword>
<evidence type="ECO:0000256" key="1">
    <source>
        <dbReference type="SAM" id="MobiDB-lite"/>
    </source>
</evidence>
<gene>
    <name evidence="3" type="ORF">KDK95_20150</name>
</gene>
<feature type="compositionally biased region" description="Basic residues" evidence="1">
    <location>
        <begin position="171"/>
        <end position="187"/>
    </location>
</feature>
<dbReference type="AlphaFoldDB" id="A0A941EC85"/>
<accession>A0A941EC85</accession>
<dbReference type="SMART" id="SM00347">
    <property type="entry name" value="HTH_MARR"/>
    <property type="match status" value="1"/>
</dbReference>
<name>A0A941EC85_9ACTN</name>
<sequence>MTAMDDRLGHVVKSLEQELSGAKDAVLRPMGLTVPQYSALLVIAETPGISGAELARQCLVTPQTMTTVLGNLTVKGLIERRTVPGQGRAMETTITRSGKTLLARADKKVEEVEGLLAGQLTKTDQAQLRKLLEKCRAAFADGKGSFTEAEAAPAARPARKAPAKKVAATRPAKKAATKKTAARAKKK</sequence>
<reference evidence="3" key="1">
    <citation type="submission" date="2021-04" db="EMBL/GenBank/DDBJ databases">
        <title>Genome based classification of Actinospica acidithermotolerans sp. nov., an actinobacterium isolated from an Indonesian hot spring.</title>
        <authorList>
            <person name="Kusuma A.B."/>
            <person name="Putra K.E."/>
            <person name="Nafisah S."/>
            <person name="Loh J."/>
            <person name="Nouioui I."/>
            <person name="Goodfellow M."/>
        </authorList>
    </citation>
    <scope>NUCLEOTIDE SEQUENCE</scope>
    <source>
        <strain evidence="3">MGRD01-02</strain>
    </source>
</reference>
<organism evidence="3 4">
    <name type="scientific">Actinospica acidithermotolerans</name>
    <dbReference type="NCBI Taxonomy" id="2828514"/>
    <lineage>
        <taxon>Bacteria</taxon>
        <taxon>Bacillati</taxon>
        <taxon>Actinomycetota</taxon>
        <taxon>Actinomycetes</taxon>
        <taxon>Catenulisporales</taxon>
        <taxon>Actinospicaceae</taxon>
        <taxon>Actinospica</taxon>
    </lineage>
</organism>
<dbReference type="GO" id="GO:0003700">
    <property type="term" value="F:DNA-binding transcription factor activity"/>
    <property type="evidence" value="ECO:0007669"/>
    <property type="project" value="InterPro"/>
</dbReference>
<feature type="region of interest" description="Disordered" evidence="1">
    <location>
        <begin position="148"/>
        <end position="187"/>
    </location>
</feature>